<proteinExistence type="predicted"/>
<keyword evidence="4" id="KW-0411">Iron-sulfur</keyword>
<evidence type="ECO:0000256" key="2">
    <source>
        <dbReference type="ARBA" id="ARBA00022723"/>
    </source>
</evidence>
<evidence type="ECO:0000256" key="1">
    <source>
        <dbReference type="ARBA" id="ARBA00022485"/>
    </source>
</evidence>
<dbReference type="InterPro" id="IPR017896">
    <property type="entry name" value="4Fe4S_Fe-S-bd"/>
</dbReference>
<accession>A0A3B1CYM0</accession>
<keyword evidence="1" id="KW-0004">4Fe-4S</keyword>
<feature type="domain" description="4Fe-4S ferredoxin-type" evidence="5">
    <location>
        <begin position="52"/>
        <end position="83"/>
    </location>
</feature>
<evidence type="ECO:0000259" key="5">
    <source>
        <dbReference type="PROSITE" id="PS51379"/>
    </source>
</evidence>
<dbReference type="AlphaFoldDB" id="A0A3B1CYM0"/>
<evidence type="ECO:0000256" key="4">
    <source>
        <dbReference type="ARBA" id="ARBA00023014"/>
    </source>
</evidence>
<dbReference type="InterPro" id="IPR050572">
    <property type="entry name" value="Fe-S_Ferredoxin"/>
</dbReference>
<keyword evidence="3" id="KW-0408">Iron</keyword>
<organism evidence="6">
    <name type="scientific">hydrothermal vent metagenome</name>
    <dbReference type="NCBI Taxonomy" id="652676"/>
    <lineage>
        <taxon>unclassified sequences</taxon>
        <taxon>metagenomes</taxon>
        <taxon>ecological metagenomes</taxon>
    </lineage>
</organism>
<evidence type="ECO:0000313" key="6">
    <source>
        <dbReference type="EMBL" id="VAX28988.1"/>
    </source>
</evidence>
<dbReference type="Pfam" id="PF14697">
    <property type="entry name" value="Fer4_21"/>
    <property type="match status" value="1"/>
</dbReference>
<gene>
    <name evidence="6" type="ORF">MNBD_IGNAVI01-3081</name>
</gene>
<dbReference type="PANTHER" id="PTHR43687">
    <property type="entry name" value="ADENYLYLSULFATE REDUCTASE, BETA SUBUNIT"/>
    <property type="match status" value="1"/>
</dbReference>
<dbReference type="PANTHER" id="PTHR43687:SF2">
    <property type="entry name" value="FERREDOXIN 3"/>
    <property type="match status" value="1"/>
</dbReference>
<reference evidence="6" key="1">
    <citation type="submission" date="2018-06" db="EMBL/GenBank/DDBJ databases">
        <authorList>
            <person name="Zhirakovskaya E."/>
        </authorList>
    </citation>
    <scope>NUCLEOTIDE SEQUENCE</scope>
</reference>
<dbReference type="GO" id="GO:0051539">
    <property type="term" value="F:4 iron, 4 sulfur cluster binding"/>
    <property type="evidence" value="ECO:0007669"/>
    <property type="project" value="UniProtKB-KW"/>
</dbReference>
<keyword evidence="2" id="KW-0479">Metal-binding</keyword>
<dbReference type="GO" id="GO:0046872">
    <property type="term" value="F:metal ion binding"/>
    <property type="evidence" value="ECO:0007669"/>
    <property type="project" value="UniProtKB-KW"/>
</dbReference>
<feature type="domain" description="4Fe-4S ferredoxin-type" evidence="5">
    <location>
        <begin position="20"/>
        <end position="49"/>
    </location>
</feature>
<name>A0A3B1CYM0_9ZZZZ</name>
<dbReference type="EMBL" id="UOGD01000434">
    <property type="protein sequence ID" value="VAX28988.1"/>
    <property type="molecule type" value="Genomic_DNA"/>
</dbReference>
<evidence type="ECO:0000256" key="3">
    <source>
        <dbReference type="ARBA" id="ARBA00023004"/>
    </source>
</evidence>
<dbReference type="Gene3D" id="3.30.70.20">
    <property type="match status" value="1"/>
</dbReference>
<dbReference type="PROSITE" id="PS51379">
    <property type="entry name" value="4FE4S_FER_2"/>
    <property type="match status" value="2"/>
</dbReference>
<sequence>MAKDLSNQLWHGIPRKEIPWYPEISADKCIGCELCFLSCGREVFNLAEDKPHKATVESPFNCMVGCSTCSTVCPTEAITFPGRDIIWKLERQHKIFKIVHEEAAAKKEKIKQRDLKEAAEKQLAETTTKMRFEVAGVFGDKRFLKKLEEAVQNDPVDIVNLELKVPTVKGLSEKTPAYMKFELTSTEMEEVKIYVEKIRSLINENELILINESK</sequence>
<dbReference type="SUPFAM" id="SSF54862">
    <property type="entry name" value="4Fe-4S ferredoxins"/>
    <property type="match status" value="1"/>
</dbReference>
<protein>
    <submittedName>
        <fullName evidence="6">4Fe-4S ferredoxin, iron-sulfur binding</fullName>
    </submittedName>
</protein>